<dbReference type="InterPro" id="IPR027417">
    <property type="entry name" value="P-loop_NTPase"/>
</dbReference>
<feature type="domain" description="ABC transmembrane type-1" evidence="13">
    <location>
        <begin position="13"/>
        <end position="205"/>
    </location>
</feature>
<evidence type="ECO:0000256" key="5">
    <source>
        <dbReference type="ARBA" id="ARBA00022692"/>
    </source>
</evidence>
<dbReference type="PANTHER" id="PTHR43166">
    <property type="entry name" value="AMINO ACID IMPORT ATP-BINDING PROTEIN"/>
    <property type="match status" value="1"/>
</dbReference>
<dbReference type="Proteomes" id="UP001299970">
    <property type="component" value="Unassembled WGS sequence"/>
</dbReference>
<keyword evidence="3 10" id="KW-0813">Transport</keyword>
<evidence type="ECO:0000256" key="3">
    <source>
        <dbReference type="ARBA" id="ARBA00022448"/>
    </source>
</evidence>
<evidence type="ECO:0000313" key="14">
    <source>
        <dbReference type="EMBL" id="MCH6169989.1"/>
    </source>
</evidence>
<feature type="region of interest" description="Disordered" evidence="11">
    <location>
        <begin position="217"/>
        <end position="247"/>
    </location>
</feature>
<dbReference type="Pfam" id="PF00005">
    <property type="entry name" value="ABC_tran"/>
    <property type="match status" value="1"/>
</dbReference>
<dbReference type="SUPFAM" id="SSF161098">
    <property type="entry name" value="MetI-like"/>
    <property type="match status" value="1"/>
</dbReference>
<evidence type="ECO:0000256" key="10">
    <source>
        <dbReference type="RuleBase" id="RU363032"/>
    </source>
</evidence>
<dbReference type="InterPro" id="IPR003439">
    <property type="entry name" value="ABC_transporter-like_ATP-bd"/>
</dbReference>
<accession>A0ABS9TN68</accession>
<dbReference type="NCBIfam" id="TIGR01726">
    <property type="entry name" value="HEQRo_perm_3TM"/>
    <property type="match status" value="1"/>
</dbReference>
<dbReference type="SUPFAM" id="SSF52540">
    <property type="entry name" value="P-loop containing nucleoside triphosphate hydrolases"/>
    <property type="match status" value="1"/>
</dbReference>
<dbReference type="InterPro" id="IPR003593">
    <property type="entry name" value="AAA+_ATPase"/>
</dbReference>
<keyword evidence="9 10" id="KW-0472">Membrane</keyword>
<comment type="caution">
    <text evidence="14">The sequence shown here is derived from an EMBL/GenBank/DDBJ whole genome shotgun (WGS) entry which is preliminary data.</text>
</comment>
<evidence type="ECO:0000256" key="4">
    <source>
        <dbReference type="ARBA" id="ARBA00022475"/>
    </source>
</evidence>
<protein>
    <submittedName>
        <fullName evidence="14">Amino acid ABC transporter permease/ATP-binding protein</fullName>
    </submittedName>
</protein>
<evidence type="ECO:0000256" key="6">
    <source>
        <dbReference type="ARBA" id="ARBA00022741"/>
    </source>
</evidence>
<dbReference type="PROSITE" id="PS50893">
    <property type="entry name" value="ABC_TRANSPORTER_2"/>
    <property type="match status" value="1"/>
</dbReference>
<evidence type="ECO:0000256" key="8">
    <source>
        <dbReference type="ARBA" id="ARBA00022989"/>
    </source>
</evidence>
<dbReference type="Pfam" id="PF00528">
    <property type="entry name" value="BPD_transp_1"/>
    <property type="match status" value="1"/>
</dbReference>
<dbReference type="InterPro" id="IPR035906">
    <property type="entry name" value="MetI-like_sf"/>
</dbReference>
<keyword evidence="5 10" id="KW-0812">Transmembrane</keyword>
<dbReference type="EMBL" id="JAKXMK010000029">
    <property type="protein sequence ID" value="MCH6169989.1"/>
    <property type="molecule type" value="Genomic_DNA"/>
</dbReference>
<evidence type="ECO:0000259" key="13">
    <source>
        <dbReference type="PROSITE" id="PS50928"/>
    </source>
</evidence>
<dbReference type="InterPro" id="IPR000515">
    <property type="entry name" value="MetI-like"/>
</dbReference>
<reference evidence="14 15" key="1">
    <citation type="submission" date="2022-03" db="EMBL/GenBank/DDBJ databases">
        <title>Pseudonocardia alaer sp. nov., a novel actinomycete isolated from reed forest soil.</title>
        <authorList>
            <person name="Wang L."/>
        </authorList>
    </citation>
    <scope>NUCLEOTIDE SEQUENCE [LARGE SCALE GENOMIC DNA]</scope>
    <source>
        <strain evidence="14 15">Y-16303</strain>
    </source>
</reference>
<dbReference type="PANTHER" id="PTHR43166:SF35">
    <property type="entry name" value="L-CYSTINE IMPORT ATP-BINDING PROTEIN TCYN"/>
    <property type="match status" value="1"/>
</dbReference>
<keyword evidence="15" id="KW-1185">Reference proteome</keyword>
<feature type="domain" description="ABC transporter" evidence="12">
    <location>
        <begin position="297"/>
        <end position="541"/>
    </location>
</feature>
<name>A0ABS9TN68_9PSEU</name>
<feature type="transmembrane region" description="Helical" evidence="10">
    <location>
        <begin position="183"/>
        <end position="206"/>
    </location>
</feature>
<gene>
    <name evidence="14" type="ORF">MMF94_30180</name>
</gene>
<dbReference type="SMART" id="SM00382">
    <property type="entry name" value="AAA"/>
    <property type="match status" value="1"/>
</dbReference>
<dbReference type="PROSITE" id="PS50928">
    <property type="entry name" value="ABC_TM1"/>
    <property type="match status" value="1"/>
</dbReference>
<evidence type="ECO:0000256" key="9">
    <source>
        <dbReference type="ARBA" id="ARBA00023136"/>
    </source>
</evidence>
<evidence type="ECO:0000256" key="11">
    <source>
        <dbReference type="SAM" id="MobiDB-lite"/>
    </source>
</evidence>
<evidence type="ECO:0000256" key="2">
    <source>
        <dbReference type="ARBA" id="ARBA00004651"/>
    </source>
</evidence>
<organism evidence="14 15">
    <name type="scientific">Pseudonocardia alaniniphila</name>
    <dbReference type="NCBI Taxonomy" id="75291"/>
    <lineage>
        <taxon>Bacteria</taxon>
        <taxon>Bacillati</taxon>
        <taxon>Actinomycetota</taxon>
        <taxon>Actinomycetes</taxon>
        <taxon>Pseudonocardiales</taxon>
        <taxon>Pseudonocardiaceae</taxon>
        <taxon>Pseudonocardia</taxon>
    </lineage>
</organism>
<evidence type="ECO:0000256" key="7">
    <source>
        <dbReference type="ARBA" id="ARBA00022840"/>
    </source>
</evidence>
<dbReference type="InterPro" id="IPR010065">
    <property type="entry name" value="AA_ABC_transptr_permease_3TM"/>
</dbReference>
<feature type="compositionally biased region" description="Low complexity" evidence="11">
    <location>
        <begin position="225"/>
        <end position="236"/>
    </location>
</feature>
<dbReference type="Gene3D" id="1.10.3720.10">
    <property type="entry name" value="MetI-like"/>
    <property type="match status" value="1"/>
</dbReference>
<feature type="transmembrane region" description="Helical" evidence="10">
    <location>
        <begin position="12"/>
        <end position="38"/>
    </location>
</feature>
<proteinExistence type="inferred from homology"/>
<keyword evidence="8 10" id="KW-1133">Transmembrane helix</keyword>
<dbReference type="InterPro" id="IPR050086">
    <property type="entry name" value="MetN_ABC_transporter-like"/>
</dbReference>
<keyword evidence="4" id="KW-1003">Cell membrane</keyword>
<evidence type="ECO:0000256" key="1">
    <source>
        <dbReference type="ARBA" id="ARBA00004202"/>
    </source>
</evidence>
<dbReference type="CDD" id="cd06261">
    <property type="entry name" value="TM_PBP2"/>
    <property type="match status" value="1"/>
</dbReference>
<sequence length="549" mass="58247">MSSFLHYLSMPYLLGGILVTLQATALGFFGGFAGGLVLSGMALSGNRVVSGIARTYSVIFRGTPLVLQLVFVFTALPHAGVVLSPVMAAGVALAANEATFFAEILRSAVLGVDKGQTDAARAVGLRPWIVMRRIVGPQAARAAIPAIGSEAVATMKNSALASIIAVPELTLRSNQLASATFDYFSIFFASGLMYLVLTGAITGLQLTIERAADLSRIGSRRRGRPTAPDTAATPEPAETPAPQPMNGAVHNGAFVNGAFVNGAVTNGAAPEGAVSNATVVNGAVSRDAAVRRARVALTITDVHKSFDDHEVLRGIDLEIRKSEVVALLGPSGSGKSTLLRLINHLETIDRGTISFDGIEVGYRDDGATLPEREVARQRVDAGVGMVFQHFNLFGHLTSRENVAVPLRWVHRVPKDEAMAQADRLLDRVGLAERAHALPRHLSGGQQQRVGIARALAGRPQVLLLDEPTSALDPERVQEVLEVIRSLALDEGLTMLIATHQLGFAREVADRAVFMAGGRVLEQGATTEVLDHPKHPTAARFLRAVHTVEV</sequence>
<dbReference type="PROSITE" id="PS00211">
    <property type="entry name" value="ABC_TRANSPORTER_1"/>
    <property type="match status" value="1"/>
</dbReference>
<dbReference type="CDD" id="cd03262">
    <property type="entry name" value="ABC_HisP_GlnQ"/>
    <property type="match status" value="1"/>
</dbReference>
<keyword evidence="7" id="KW-0067">ATP-binding</keyword>
<evidence type="ECO:0000313" key="15">
    <source>
        <dbReference type="Proteomes" id="UP001299970"/>
    </source>
</evidence>
<evidence type="ECO:0000259" key="12">
    <source>
        <dbReference type="PROSITE" id="PS50893"/>
    </source>
</evidence>
<comment type="similarity">
    <text evidence="10">Belongs to the binding-protein-dependent transport system permease family.</text>
</comment>
<dbReference type="InterPro" id="IPR017871">
    <property type="entry name" value="ABC_transporter-like_CS"/>
</dbReference>
<dbReference type="Gene3D" id="3.40.50.300">
    <property type="entry name" value="P-loop containing nucleotide triphosphate hydrolases"/>
    <property type="match status" value="1"/>
</dbReference>
<comment type="subcellular location">
    <subcellularLocation>
        <location evidence="2 10">Cell membrane</location>
        <topology evidence="2 10">Multi-pass membrane protein</topology>
    </subcellularLocation>
    <subcellularLocation>
        <location evidence="1">Cell membrane</location>
        <topology evidence="1">Peripheral membrane protein</topology>
    </subcellularLocation>
</comment>
<keyword evidence="6" id="KW-0547">Nucleotide-binding</keyword>